<keyword evidence="1 3" id="KW-0556">Organic radical</keyword>
<evidence type="ECO:0000256" key="2">
    <source>
        <dbReference type="ARBA" id="ARBA00023239"/>
    </source>
</evidence>
<organism evidence="6 7">
    <name type="scientific">Faecalicatena contorta</name>
    <dbReference type="NCBI Taxonomy" id="39482"/>
    <lineage>
        <taxon>Bacteria</taxon>
        <taxon>Bacillati</taxon>
        <taxon>Bacillota</taxon>
        <taxon>Clostridia</taxon>
        <taxon>Lachnospirales</taxon>
        <taxon>Lachnospiraceae</taxon>
        <taxon>Faecalicatena</taxon>
    </lineage>
</organism>
<dbReference type="RefSeq" id="WP_050640907.1">
    <property type="nucleotide sequence ID" value="NZ_CYZU01000063.1"/>
</dbReference>
<dbReference type="PANTHER" id="PTHR43641:SF2">
    <property type="entry name" value="DEHYDRATASE YBIW-RELATED"/>
    <property type="match status" value="1"/>
</dbReference>
<dbReference type="OrthoDB" id="9803969at2"/>
<dbReference type="InterPro" id="IPR004184">
    <property type="entry name" value="PFL_dom"/>
</dbReference>
<dbReference type="AlphaFoldDB" id="A0A174L736"/>
<dbReference type="SMR" id="A0A174L736"/>
<evidence type="ECO:0000256" key="3">
    <source>
        <dbReference type="PROSITE-ProRule" id="PRU00493"/>
    </source>
</evidence>
<dbReference type="Pfam" id="PF02901">
    <property type="entry name" value="PFL-like"/>
    <property type="match status" value="2"/>
</dbReference>
<dbReference type="PANTHER" id="PTHR43641">
    <property type="entry name" value="FORMATE ACETYLTRANSFERASE 3-RELATED"/>
    <property type="match status" value="1"/>
</dbReference>
<dbReference type="GO" id="GO:0043722">
    <property type="term" value="F:4-hydroxyphenylacetate decarboxylase activity"/>
    <property type="evidence" value="ECO:0007669"/>
    <property type="project" value="UniProtKB-EC"/>
</dbReference>
<proteinExistence type="predicted"/>
<dbReference type="InterPro" id="IPR051215">
    <property type="entry name" value="GRE"/>
</dbReference>
<dbReference type="Pfam" id="PF01228">
    <property type="entry name" value="Gly_radical"/>
    <property type="match status" value="1"/>
</dbReference>
<dbReference type="EMBL" id="CYZU01000063">
    <property type="protein sequence ID" value="CUP17605.1"/>
    <property type="molecule type" value="Genomic_DNA"/>
</dbReference>
<evidence type="ECO:0000259" key="5">
    <source>
        <dbReference type="PROSITE" id="PS51554"/>
    </source>
</evidence>
<dbReference type="Gene3D" id="3.20.70.20">
    <property type="match status" value="1"/>
</dbReference>
<dbReference type="STRING" id="39482.ERS852491_04465"/>
<dbReference type="GO" id="GO:0005829">
    <property type="term" value="C:cytosol"/>
    <property type="evidence" value="ECO:0007669"/>
    <property type="project" value="TreeGrafter"/>
</dbReference>
<dbReference type="SUPFAM" id="SSF51998">
    <property type="entry name" value="PFL-like glycyl radical enzymes"/>
    <property type="match status" value="1"/>
</dbReference>
<evidence type="ECO:0000256" key="1">
    <source>
        <dbReference type="ARBA" id="ARBA00022818"/>
    </source>
</evidence>
<feature type="domain" description="Glycine radical" evidence="4">
    <location>
        <begin position="704"/>
        <end position="824"/>
    </location>
</feature>
<evidence type="ECO:0000259" key="4">
    <source>
        <dbReference type="PROSITE" id="PS51149"/>
    </source>
</evidence>
<protein>
    <submittedName>
        <fullName evidence="6">4-hydroxyphenylacetate decarboxylase large subunit</fullName>
        <ecNumber evidence="6">4.1.1.83</ecNumber>
    </submittedName>
</protein>
<dbReference type="InterPro" id="IPR001150">
    <property type="entry name" value="Gly_radical"/>
</dbReference>
<accession>A0A174L736</accession>
<dbReference type="EC" id="4.1.1.83" evidence="6"/>
<dbReference type="Proteomes" id="UP000095544">
    <property type="component" value="Unassembled WGS sequence"/>
</dbReference>
<feature type="domain" description="PFL" evidence="5">
    <location>
        <begin position="17"/>
        <end position="696"/>
    </location>
</feature>
<name>A0A174L736_9FIRM</name>
<reference evidence="6 7" key="1">
    <citation type="submission" date="2015-09" db="EMBL/GenBank/DDBJ databases">
        <authorList>
            <consortium name="Pathogen Informatics"/>
        </authorList>
    </citation>
    <scope>NUCLEOTIDE SEQUENCE [LARGE SCALE GENOMIC DNA]</scope>
    <source>
        <strain evidence="6 7">2789STDY5834876</strain>
    </source>
</reference>
<dbReference type="PROSITE" id="PS51149">
    <property type="entry name" value="GLY_RADICAL_2"/>
    <property type="match status" value="1"/>
</dbReference>
<gene>
    <name evidence="6" type="primary">hpdB_7</name>
    <name evidence="6" type="ORF">ERS852491_04465</name>
</gene>
<evidence type="ECO:0000313" key="7">
    <source>
        <dbReference type="Proteomes" id="UP000095544"/>
    </source>
</evidence>
<dbReference type="PROSITE" id="PS51554">
    <property type="entry name" value="PFL"/>
    <property type="match status" value="1"/>
</dbReference>
<keyword evidence="2 6" id="KW-0456">Lyase</keyword>
<sequence>MSRKIKLNYTKRDDLTPRLKAAKEKLFATEPHIDTRKLIIETDIYQKYGFTKSPNMLKAMVFDRLSREKKVWIDDNPICGHLTDYTYGSYFQPFREFEWAIDRDEFAFQRGSAIATEEEKEIIRKCGEFWVGNAVKDRVRPIIKDRYGLDVQELIDVGVGLNFDDDMGTTTFPDHDTVINEGLNSIIAKCKDYQSRLKIWNVDRPDPLAGEVPDENTFNESTIPMPDYKKWEFYEACIISCEALILQAHRYADAAREAAAVETDPARKAELEEMAETCDWVPGNPARTFKEAIQALWFITMGGWQNLCMTVDHAPLRFPQYMYRCYRDDIDAGRITDDEVIDLIQFWFLKVNTQNFVMSPELALWNSSRIAQQLTIGGLDPKTGDDGTNELDYLVVEAQRRAQCPEPLLACMYHNKLSHRFLVKCAELVATGIGQPSFHGQEVAMKRRLLHEHGPIEDIRNQAVSGCVQSVIPGYTDGAWEARFNMYKPLEFMLSNGVDFKSGKRIGPAYGDPCECETWDDFYAQLLKYYEYWEIICRDISTLEWNVMRDFPCPLLSAVTYDCLARGMDVVDGGARYNWGDGICISGNVDTTNCLAAIKKLVYDDKVITMKQLVEAVAANWEGYEDIQNMCKKAPKYGNDDDYVDLLGRQLHADFAEIHNRRPDYMGRPTITPSAYSVTGHYPFGMRSWASPDGRKAGETFTDATLSATPGTDTSGPTAVIHSAVKLIDPVVYGSTHFNMKFHPTALTGKENIDKFLTLLKTYFDEGGYQAQFNCVTQEKLLAAKAAPEENKDLIVRVAGFSAYFVTLADAVQDEIIARTSQTW</sequence>
<feature type="modified residue" description="Glycine radical" evidence="3">
    <location>
        <position position="800"/>
    </location>
</feature>
<evidence type="ECO:0000313" key="6">
    <source>
        <dbReference type="EMBL" id="CUP17605.1"/>
    </source>
</evidence>